<dbReference type="OrthoDB" id="4843387at2759"/>
<dbReference type="AlphaFoldDB" id="A0A4Y2G194"/>
<gene>
    <name evidence="1" type="ORF">AVEN_53660_1</name>
</gene>
<organism evidence="1 2">
    <name type="scientific">Araneus ventricosus</name>
    <name type="common">Orbweaver spider</name>
    <name type="synonym">Epeira ventricosa</name>
    <dbReference type="NCBI Taxonomy" id="182803"/>
    <lineage>
        <taxon>Eukaryota</taxon>
        <taxon>Metazoa</taxon>
        <taxon>Ecdysozoa</taxon>
        <taxon>Arthropoda</taxon>
        <taxon>Chelicerata</taxon>
        <taxon>Arachnida</taxon>
        <taxon>Araneae</taxon>
        <taxon>Araneomorphae</taxon>
        <taxon>Entelegynae</taxon>
        <taxon>Araneoidea</taxon>
        <taxon>Araneidae</taxon>
        <taxon>Araneus</taxon>
    </lineage>
</organism>
<comment type="caution">
    <text evidence="1">The sequence shown here is derived from an EMBL/GenBank/DDBJ whole genome shotgun (WGS) entry which is preliminary data.</text>
</comment>
<name>A0A4Y2G194_ARAVE</name>
<dbReference type="EMBL" id="BGPR01001167">
    <property type="protein sequence ID" value="GBM47121.1"/>
    <property type="molecule type" value="Genomic_DNA"/>
</dbReference>
<evidence type="ECO:0000313" key="2">
    <source>
        <dbReference type="Proteomes" id="UP000499080"/>
    </source>
</evidence>
<evidence type="ECO:0000313" key="1">
    <source>
        <dbReference type="EMBL" id="GBM47121.1"/>
    </source>
</evidence>
<proteinExistence type="predicted"/>
<protein>
    <submittedName>
        <fullName evidence="1">Uncharacterized protein</fullName>
    </submittedName>
</protein>
<reference evidence="1 2" key="1">
    <citation type="journal article" date="2019" name="Sci. Rep.">
        <title>Orb-weaving spider Araneus ventricosus genome elucidates the spidroin gene catalogue.</title>
        <authorList>
            <person name="Kono N."/>
            <person name="Nakamura H."/>
            <person name="Ohtoshi R."/>
            <person name="Moran D.A.P."/>
            <person name="Shinohara A."/>
            <person name="Yoshida Y."/>
            <person name="Fujiwara M."/>
            <person name="Mori M."/>
            <person name="Tomita M."/>
            <person name="Arakawa K."/>
        </authorList>
    </citation>
    <scope>NUCLEOTIDE SEQUENCE [LARGE SCALE GENOMIC DNA]</scope>
</reference>
<dbReference type="Proteomes" id="UP000499080">
    <property type="component" value="Unassembled WGS sequence"/>
</dbReference>
<sequence>MVWAGISLGGGSVLHMFHGGTRTGVKYRNEMFDPRSYAGAIGDGSLLINYNVSLHHTILVYELGENGQNVVPMPPCLMPLRQPNLLNGNGTVHIDIGILGGIGFRAWDRQVPKPRLYHKATKDPSAIFVLLWVTSRSRVHVDGAAIASDARVSSC</sequence>
<accession>A0A4Y2G194</accession>
<keyword evidence="2" id="KW-1185">Reference proteome</keyword>